<comment type="caution">
    <text evidence="2">The sequence shown here is derived from an EMBL/GenBank/DDBJ whole genome shotgun (WGS) entry which is preliminary data.</text>
</comment>
<evidence type="ECO:0000313" key="3">
    <source>
        <dbReference type="Proteomes" id="UP000586827"/>
    </source>
</evidence>
<gene>
    <name evidence="2" type="ORF">HLB23_20705</name>
</gene>
<dbReference type="AlphaFoldDB" id="A0A849C766"/>
<dbReference type="Proteomes" id="UP000586827">
    <property type="component" value="Unassembled WGS sequence"/>
</dbReference>
<organism evidence="2 3">
    <name type="scientific">Nocardia uniformis</name>
    <dbReference type="NCBI Taxonomy" id="53432"/>
    <lineage>
        <taxon>Bacteria</taxon>
        <taxon>Bacillati</taxon>
        <taxon>Actinomycetota</taxon>
        <taxon>Actinomycetes</taxon>
        <taxon>Mycobacteriales</taxon>
        <taxon>Nocardiaceae</taxon>
        <taxon>Nocardia</taxon>
    </lineage>
</organism>
<dbReference type="EMBL" id="JABELX010000007">
    <property type="protein sequence ID" value="NNH72250.1"/>
    <property type="molecule type" value="Genomic_DNA"/>
</dbReference>
<dbReference type="Pfam" id="PF16868">
    <property type="entry name" value="NMT1_3"/>
    <property type="match status" value="1"/>
</dbReference>
<reference evidence="2 3" key="1">
    <citation type="submission" date="2020-05" db="EMBL/GenBank/DDBJ databases">
        <title>MicrobeNet Type strains.</title>
        <authorList>
            <person name="Nicholson A.C."/>
        </authorList>
    </citation>
    <scope>NUCLEOTIDE SEQUENCE [LARGE SCALE GENOMIC DNA]</scope>
    <source>
        <strain evidence="2 3">JCM 3224</strain>
    </source>
</reference>
<dbReference type="PANTHER" id="PTHR42941:SF1">
    <property type="entry name" value="SLL1037 PROTEIN"/>
    <property type="match status" value="1"/>
</dbReference>
<dbReference type="Gene3D" id="3.40.190.10">
    <property type="entry name" value="Periplasmic binding protein-like II"/>
    <property type="match status" value="2"/>
</dbReference>
<evidence type="ECO:0000313" key="2">
    <source>
        <dbReference type="EMBL" id="NNH72250.1"/>
    </source>
</evidence>
<sequence length="115" mass="12627">MVPRRLFTTSRDEVRFLDLVDLLDEMRAVSPVYEEGVIPAATYGLTADVKTIVVPNVLLVRDDLDANLAYVLTKAPFERKPQLVQPNPAAEGIEEANGAKSSPVESNRGAEYALK</sequence>
<proteinExistence type="predicted"/>
<feature type="region of interest" description="Disordered" evidence="1">
    <location>
        <begin position="81"/>
        <end position="115"/>
    </location>
</feature>
<dbReference type="PANTHER" id="PTHR42941">
    <property type="entry name" value="SLL1037 PROTEIN"/>
    <property type="match status" value="1"/>
</dbReference>
<protein>
    <submittedName>
        <fullName evidence="2">Uncharacterized protein</fullName>
    </submittedName>
</protein>
<dbReference type="InterPro" id="IPR011852">
    <property type="entry name" value="TRAP_TAXI"/>
</dbReference>
<dbReference type="SUPFAM" id="SSF53850">
    <property type="entry name" value="Periplasmic binding protein-like II"/>
    <property type="match status" value="1"/>
</dbReference>
<evidence type="ECO:0000256" key="1">
    <source>
        <dbReference type="SAM" id="MobiDB-lite"/>
    </source>
</evidence>
<keyword evidence="3" id="KW-1185">Reference proteome</keyword>
<name>A0A849C766_9NOCA</name>
<dbReference type="RefSeq" id="WP_067518882.1">
    <property type="nucleotide sequence ID" value="NZ_JABELX010000007.1"/>
</dbReference>
<accession>A0A849C766</accession>